<dbReference type="InterPro" id="IPR013685">
    <property type="entry name" value="POTRA_FtsQ_type"/>
</dbReference>
<keyword evidence="3 9" id="KW-0997">Cell inner membrane</keyword>
<reference evidence="12 13" key="1">
    <citation type="submission" date="2016-06" db="EMBL/GenBank/DDBJ databases">
        <title>Genome sequence of Tepidimonas fonticaldi PL17.</title>
        <authorList>
            <person name="Pinnaka A.K."/>
        </authorList>
    </citation>
    <scope>NUCLEOTIDE SEQUENCE [LARGE SCALE GENOMIC DNA]</scope>
    <source>
        <strain evidence="12 13">PL17</strain>
    </source>
</reference>
<dbReference type="GO" id="GO:0005886">
    <property type="term" value="C:plasma membrane"/>
    <property type="evidence" value="ECO:0007669"/>
    <property type="project" value="UniProtKB-SubCell"/>
</dbReference>
<evidence type="ECO:0000256" key="1">
    <source>
        <dbReference type="ARBA" id="ARBA00004370"/>
    </source>
</evidence>
<dbReference type="GO" id="GO:0032153">
    <property type="term" value="C:cell division site"/>
    <property type="evidence" value="ECO:0007669"/>
    <property type="project" value="UniProtKB-UniRule"/>
</dbReference>
<sequence>MATRAAPMPLPADVRVMNAVAAALFALAGLAVVVAGVVWAARHPLWTLQGIVLRGEVEHQNAVTVRALVVPHLRGTFLTLDLAAARERFEALPWVREAVVERQFPNRLRVTLREHEPLAWWGEPGGGRLVSVRGEVFEADPDDPAADHWSTLHGPAGEAEAVVSMYRRLQPLVERLGRDIGRLELSGRGSWRLTLDSGAPIELGRGDAEALARLQRFVTTQAALRARYGPRDIVSADLRYPNGYALQLRGVTTQPDAPAGKRTAAPAAARSASSPSRNPSR</sequence>
<evidence type="ECO:0000256" key="7">
    <source>
        <dbReference type="ARBA" id="ARBA00023136"/>
    </source>
</evidence>
<dbReference type="OrthoDB" id="9790370at2"/>
<keyword evidence="2 9" id="KW-1003">Cell membrane</keyword>
<dbReference type="PROSITE" id="PS51779">
    <property type="entry name" value="POTRA"/>
    <property type="match status" value="1"/>
</dbReference>
<comment type="subcellular location">
    <subcellularLocation>
        <location evidence="9">Cell inner membrane</location>
        <topology evidence="9">Single-pass type II membrane protein</topology>
    </subcellularLocation>
    <subcellularLocation>
        <location evidence="1">Membrane</location>
    </subcellularLocation>
    <text evidence="9">Localizes to the division septum.</text>
</comment>
<keyword evidence="4 9" id="KW-0132">Cell division</keyword>
<gene>
    <name evidence="9" type="primary">ftsQ</name>
    <name evidence="12" type="ORF">A9O67_10610</name>
</gene>
<evidence type="ECO:0000256" key="5">
    <source>
        <dbReference type="ARBA" id="ARBA00022692"/>
    </source>
</evidence>
<evidence type="ECO:0000256" key="3">
    <source>
        <dbReference type="ARBA" id="ARBA00022519"/>
    </source>
</evidence>
<dbReference type="AlphaFoldDB" id="A0A1A6DSF5"/>
<dbReference type="InterPro" id="IPR045335">
    <property type="entry name" value="FtsQ_C_sf"/>
</dbReference>
<accession>A0A1A6DSF5</accession>
<dbReference type="Proteomes" id="UP000091969">
    <property type="component" value="Unassembled WGS sequence"/>
</dbReference>
<dbReference type="InterPro" id="IPR005548">
    <property type="entry name" value="Cell_div_FtsQ/DivIB_C"/>
</dbReference>
<evidence type="ECO:0000313" key="12">
    <source>
        <dbReference type="EMBL" id="OBS29735.1"/>
    </source>
</evidence>
<feature type="domain" description="POTRA" evidence="11">
    <location>
        <begin position="46"/>
        <end position="115"/>
    </location>
</feature>
<evidence type="ECO:0000256" key="10">
    <source>
        <dbReference type="SAM" id="MobiDB-lite"/>
    </source>
</evidence>
<dbReference type="STRING" id="1101373.A9O67_10610"/>
<dbReference type="GO" id="GO:0043093">
    <property type="term" value="P:FtsZ-dependent cytokinesis"/>
    <property type="evidence" value="ECO:0007669"/>
    <property type="project" value="UniProtKB-UniRule"/>
</dbReference>
<dbReference type="Pfam" id="PF08478">
    <property type="entry name" value="POTRA_1"/>
    <property type="match status" value="1"/>
</dbReference>
<comment type="caution">
    <text evidence="12">The sequence shown here is derived from an EMBL/GenBank/DDBJ whole genome shotgun (WGS) entry which is preliminary data.</text>
</comment>
<evidence type="ECO:0000256" key="2">
    <source>
        <dbReference type="ARBA" id="ARBA00022475"/>
    </source>
</evidence>
<dbReference type="PANTHER" id="PTHR35851:SF1">
    <property type="entry name" value="CELL DIVISION PROTEIN FTSQ"/>
    <property type="match status" value="1"/>
</dbReference>
<keyword evidence="5 9" id="KW-0812">Transmembrane</keyword>
<dbReference type="InterPro" id="IPR026579">
    <property type="entry name" value="FtsQ"/>
</dbReference>
<dbReference type="GO" id="GO:0090529">
    <property type="term" value="P:cell septum assembly"/>
    <property type="evidence" value="ECO:0007669"/>
    <property type="project" value="InterPro"/>
</dbReference>
<dbReference type="PANTHER" id="PTHR35851">
    <property type="entry name" value="CELL DIVISION PROTEIN FTSQ"/>
    <property type="match status" value="1"/>
</dbReference>
<organism evidence="12 13">
    <name type="scientific">Tepidimonas fonticaldi</name>
    <dbReference type="NCBI Taxonomy" id="1101373"/>
    <lineage>
        <taxon>Bacteria</taxon>
        <taxon>Pseudomonadati</taxon>
        <taxon>Pseudomonadota</taxon>
        <taxon>Betaproteobacteria</taxon>
        <taxon>Burkholderiales</taxon>
        <taxon>Tepidimonas</taxon>
    </lineage>
</organism>
<proteinExistence type="inferred from homology"/>
<keyword evidence="13" id="KW-1185">Reference proteome</keyword>
<dbReference type="RefSeq" id="WP_068610933.1">
    <property type="nucleotide sequence ID" value="NZ_LZDH01000067.1"/>
</dbReference>
<name>A0A1A6DSF5_9BURK</name>
<comment type="function">
    <text evidence="9">Essential cell division protein. May link together the upstream cell division proteins, which are predominantly cytoplasmic, with the downstream cell division proteins, which are predominantly periplasmic. May control correct divisome assembly.</text>
</comment>
<keyword evidence="6 9" id="KW-1133">Transmembrane helix</keyword>
<evidence type="ECO:0000256" key="9">
    <source>
        <dbReference type="HAMAP-Rule" id="MF_00911"/>
    </source>
</evidence>
<dbReference type="HAMAP" id="MF_00911">
    <property type="entry name" value="FtsQ_subfam"/>
    <property type="match status" value="1"/>
</dbReference>
<evidence type="ECO:0000256" key="6">
    <source>
        <dbReference type="ARBA" id="ARBA00022989"/>
    </source>
</evidence>
<dbReference type="Gene3D" id="3.40.50.11690">
    <property type="entry name" value="Cell division protein FtsQ/DivIB"/>
    <property type="match status" value="1"/>
</dbReference>
<dbReference type="InterPro" id="IPR034746">
    <property type="entry name" value="POTRA"/>
</dbReference>
<dbReference type="EMBL" id="LZDH01000067">
    <property type="protein sequence ID" value="OBS29735.1"/>
    <property type="molecule type" value="Genomic_DNA"/>
</dbReference>
<comment type="subunit">
    <text evidence="9">Part of a complex composed of FtsB, FtsL and FtsQ.</text>
</comment>
<evidence type="ECO:0000313" key="13">
    <source>
        <dbReference type="Proteomes" id="UP000091969"/>
    </source>
</evidence>
<feature type="region of interest" description="Disordered" evidence="10">
    <location>
        <begin position="251"/>
        <end position="281"/>
    </location>
</feature>
<protein>
    <recommendedName>
        <fullName evidence="9">Cell division protein FtsQ</fullName>
    </recommendedName>
</protein>
<evidence type="ECO:0000259" key="11">
    <source>
        <dbReference type="PROSITE" id="PS51779"/>
    </source>
</evidence>
<feature type="compositionally biased region" description="Low complexity" evidence="10">
    <location>
        <begin position="257"/>
        <end position="281"/>
    </location>
</feature>
<evidence type="ECO:0000256" key="4">
    <source>
        <dbReference type="ARBA" id="ARBA00022618"/>
    </source>
</evidence>
<dbReference type="Pfam" id="PF03799">
    <property type="entry name" value="FtsQ_DivIB_C"/>
    <property type="match status" value="1"/>
</dbReference>
<dbReference type="Gene3D" id="3.10.20.310">
    <property type="entry name" value="membrane protein fhac"/>
    <property type="match status" value="1"/>
</dbReference>
<keyword evidence="7 9" id="KW-0472">Membrane</keyword>
<keyword evidence="8 9" id="KW-0131">Cell cycle</keyword>
<evidence type="ECO:0000256" key="8">
    <source>
        <dbReference type="ARBA" id="ARBA00023306"/>
    </source>
</evidence>
<comment type="similarity">
    <text evidence="9">Belongs to the FtsQ/DivIB family. FtsQ subfamily.</text>
</comment>